<dbReference type="EMBL" id="CATOUU010000805">
    <property type="protein sequence ID" value="CAI9949964.1"/>
    <property type="molecule type" value="Genomic_DNA"/>
</dbReference>
<keyword evidence="5" id="KW-1185">Reference proteome</keyword>
<evidence type="ECO:0000313" key="5">
    <source>
        <dbReference type="Proteomes" id="UP001642409"/>
    </source>
</evidence>
<dbReference type="Proteomes" id="UP001642409">
    <property type="component" value="Unassembled WGS sequence"/>
</dbReference>
<reference evidence="3 5" key="2">
    <citation type="submission" date="2024-07" db="EMBL/GenBank/DDBJ databases">
        <authorList>
            <person name="Akdeniz Z."/>
        </authorList>
    </citation>
    <scope>NUCLEOTIDE SEQUENCE [LARGE SCALE GENOMIC DNA]</scope>
</reference>
<comment type="caution">
    <text evidence="1">The sequence shown here is derived from an EMBL/GenBank/DDBJ whole genome shotgun (WGS) entry which is preliminary data.</text>
</comment>
<evidence type="ECO:0000313" key="1">
    <source>
        <dbReference type="EMBL" id="CAI9949964.1"/>
    </source>
</evidence>
<dbReference type="AlphaFoldDB" id="A0AA86Q0S0"/>
<evidence type="ECO:0000313" key="4">
    <source>
        <dbReference type="EMBL" id="CAL6053794.1"/>
    </source>
</evidence>
<accession>A0AA86Q0S0</accession>
<dbReference type="EMBL" id="CATOUU010000931">
    <property type="protein sequence ID" value="CAI9960386.1"/>
    <property type="molecule type" value="Genomic_DNA"/>
</dbReference>
<name>A0AA86Q0S0_9EUKA</name>
<organism evidence="1">
    <name type="scientific">Hexamita inflata</name>
    <dbReference type="NCBI Taxonomy" id="28002"/>
    <lineage>
        <taxon>Eukaryota</taxon>
        <taxon>Metamonada</taxon>
        <taxon>Diplomonadida</taxon>
        <taxon>Hexamitidae</taxon>
        <taxon>Hexamitinae</taxon>
        <taxon>Hexamita</taxon>
    </lineage>
</organism>
<evidence type="ECO:0000313" key="3">
    <source>
        <dbReference type="EMBL" id="CAL5983737.1"/>
    </source>
</evidence>
<protein>
    <submittedName>
        <fullName evidence="3">Hypothetical_protein</fullName>
    </submittedName>
</protein>
<reference evidence="1" key="1">
    <citation type="submission" date="2023-06" db="EMBL/GenBank/DDBJ databases">
        <authorList>
            <person name="Kurt Z."/>
        </authorList>
    </citation>
    <scope>NUCLEOTIDE SEQUENCE</scope>
</reference>
<evidence type="ECO:0000313" key="2">
    <source>
        <dbReference type="EMBL" id="CAI9960386.1"/>
    </source>
</evidence>
<dbReference type="EMBL" id="CAXDID020000198">
    <property type="protein sequence ID" value="CAL6053794.1"/>
    <property type="molecule type" value="Genomic_DNA"/>
</dbReference>
<proteinExistence type="predicted"/>
<gene>
    <name evidence="1" type="ORF">HINF_LOCUS37609</name>
    <name evidence="4" type="ORF">HINF_LOCUS45650</name>
    <name evidence="2" type="ORF">HINF_LOCUS48031</name>
    <name evidence="3" type="ORF">HINF_LOCUS7765</name>
</gene>
<dbReference type="EMBL" id="CAXDID020000016">
    <property type="protein sequence ID" value="CAL5983737.1"/>
    <property type="molecule type" value="Genomic_DNA"/>
</dbReference>
<sequence length="101" mass="11930">MIRVLSIQHQCFKIVNILQQDKTKIPAIVEPDKFISKLGRTQNVHLIPMYPGRWPKCSFHGQNVHTVVNQLILWSHSSFSLYFSFHKCNTIVFSYHFKMKQ</sequence>